<dbReference type="GO" id="GO:0000278">
    <property type="term" value="P:mitotic cell cycle"/>
    <property type="evidence" value="ECO:0007669"/>
    <property type="project" value="TreeGrafter"/>
</dbReference>
<keyword evidence="6" id="KW-0067">ATP-binding</keyword>
<keyword evidence="5 11" id="KW-0418">Kinase</keyword>
<feature type="region of interest" description="Disordered" evidence="9">
    <location>
        <begin position="189"/>
        <end position="279"/>
    </location>
</feature>
<feature type="domain" description="Serine/threonine-protein kinase haspin C-terminal" evidence="10">
    <location>
        <begin position="671"/>
        <end position="754"/>
    </location>
</feature>
<dbReference type="STRING" id="154538.A0A1M2VCL8"/>
<dbReference type="GO" id="GO:0005634">
    <property type="term" value="C:nucleus"/>
    <property type="evidence" value="ECO:0007669"/>
    <property type="project" value="TreeGrafter"/>
</dbReference>
<keyword evidence="3" id="KW-0808">Transferase</keyword>
<dbReference type="AlphaFoldDB" id="A0A1M2VCL8"/>
<dbReference type="Pfam" id="PF12330">
    <property type="entry name" value="Haspin_kinase"/>
    <property type="match status" value="1"/>
</dbReference>
<evidence type="ECO:0000313" key="11">
    <source>
        <dbReference type="EMBL" id="OJT05338.1"/>
    </source>
</evidence>
<dbReference type="Gene3D" id="1.10.510.10">
    <property type="entry name" value="Transferase(Phosphotransferase) domain 1"/>
    <property type="match status" value="1"/>
</dbReference>
<sequence>MLGARTKQVFAYGRRGHRIVNVSDDTDRRKLKEADHIDTRRENAVPESPLVSSKSLKASVVQKSSQRAGAGKKSPKVVKVGAAAPSKSRRHILGSLAPNAPASPAVAPPLKAKRRQTAAKPSALAPSSPIVNLDIVVLDGQGRRVSQERRISRSDVTANILAAPALEPKAPARARGAKRAEPIVLSSDYEEEAPAARPKRNTRARKAAPIIISDDESSGAGSDYAPPSAASPDADSSLEISTPIPKARRGPARSRVNVILSPPPSPSPSPPSSPLATPPVHVEAFPLQEKRKADPPPILPASIARTYTLPSQPVQPPRPQQLAPFASVSQIDEAGPSRSKPRCLTPIRARPRRALFPAPPSPPSPTTPTDLDVTFDFAQLSLSPNALAEVRQLDEAAPLQPAHIRPLLEECAQTVPHEFSAFIEMFPFDPIVQDTSGGRAGPPRFLKIGEASFSEVFGIGGVVLKIIPLRDEERMGALGSEAVDGPAPSDAKDVLKEMIVTRAMGATCPGFVELLRTYVVRGKYPSLLLDLWDEYDERKGSEGVRPDTFSVSQLYAIIVLPNGGPDLEAYTFSTPTKTGWRQACSVFWQVARTLADAEELVSFEHRDLHWGQILVKNVPAKGTAAAGRRKTRAAMDDAAHGVLVTIIDLGLARMDAHDADGHRVHWTPFDEETFEGEGDYQFDVYRMMRTHNGDAWEDYRPLTNVMWLHYLAGKLLKSKRLRVPAAARKSTAAAPAMAAAAAAFSERDCYECLKEVEALLAQCLAPQAPRKGRRKTQAPGKVGKATGPQSAGELVALAVERAWVS</sequence>
<evidence type="ECO:0000256" key="8">
    <source>
        <dbReference type="ARBA" id="ARBA00048679"/>
    </source>
</evidence>
<evidence type="ECO:0000259" key="10">
    <source>
        <dbReference type="SMART" id="SM01331"/>
    </source>
</evidence>
<comment type="caution">
    <text evidence="11">The sequence shown here is derived from an EMBL/GenBank/DDBJ whole genome shotgun (WGS) entry which is preliminary data.</text>
</comment>
<evidence type="ECO:0000256" key="6">
    <source>
        <dbReference type="ARBA" id="ARBA00022840"/>
    </source>
</evidence>
<dbReference type="EMBL" id="MNAD01001463">
    <property type="protein sequence ID" value="OJT05338.1"/>
    <property type="molecule type" value="Genomic_DNA"/>
</dbReference>
<dbReference type="Proteomes" id="UP000184267">
    <property type="component" value="Unassembled WGS sequence"/>
</dbReference>
<feature type="compositionally biased region" description="Pro residues" evidence="9">
    <location>
        <begin position="357"/>
        <end position="366"/>
    </location>
</feature>
<evidence type="ECO:0000256" key="3">
    <source>
        <dbReference type="ARBA" id="ARBA00022679"/>
    </source>
</evidence>
<evidence type="ECO:0000313" key="12">
    <source>
        <dbReference type="Proteomes" id="UP000184267"/>
    </source>
</evidence>
<dbReference type="InterPro" id="IPR011009">
    <property type="entry name" value="Kinase-like_dom_sf"/>
</dbReference>
<dbReference type="GO" id="GO:0005737">
    <property type="term" value="C:cytoplasm"/>
    <property type="evidence" value="ECO:0007669"/>
    <property type="project" value="TreeGrafter"/>
</dbReference>
<evidence type="ECO:0000256" key="9">
    <source>
        <dbReference type="SAM" id="MobiDB-lite"/>
    </source>
</evidence>
<feature type="region of interest" description="Disordered" evidence="9">
    <location>
        <begin position="330"/>
        <end position="368"/>
    </location>
</feature>
<protein>
    <recommendedName>
        <fullName evidence="1">non-specific serine/threonine protein kinase</fullName>
        <ecNumber evidence="1">2.7.11.1</ecNumber>
    </recommendedName>
</protein>
<accession>A0A1M2VCL8</accession>
<dbReference type="EC" id="2.7.11.1" evidence="1"/>
<reference evidence="11 12" key="1">
    <citation type="submission" date="2016-10" db="EMBL/GenBank/DDBJ databases">
        <title>Genome sequence of the basidiomycete white-rot fungus Trametes pubescens.</title>
        <authorList>
            <person name="Makela M.R."/>
            <person name="Granchi Z."/>
            <person name="Peng M."/>
            <person name="De Vries R.P."/>
            <person name="Grigoriev I."/>
            <person name="Riley R."/>
            <person name="Hilden K."/>
        </authorList>
    </citation>
    <scope>NUCLEOTIDE SEQUENCE [LARGE SCALE GENOMIC DNA]</scope>
    <source>
        <strain evidence="11 12">FBCC735</strain>
    </source>
</reference>
<feature type="compositionally biased region" description="Pro residues" evidence="9">
    <location>
        <begin position="261"/>
        <end position="277"/>
    </location>
</feature>
<dbReference type="SUPFAM" id="SSF56112">
    <property type="entry name" value="Protein kinase-like (PK-like)"/>
    <property type="match status" value="1"/>
</dbReference>
<evidence type="ECO:0000256" key="2">
    <source>
        <dbReference type="ARBA" id="ARBA00022527"/>
    </source>
</evidence>
<comment type="catalytic activity">
    <reaction evidence="7">
        <text>L-threonyl-[protein] + ATP = O-phospho-L-threonyl-[protein] + ADP + H(+)</text>
        <dbReference type="Rhea" id="RHEA:46608"/>
        <dbReference type="Rhea" id="RHEA-COMP:11060"/>
        <dbReference type="Rhea" id="RHEA-COMP:11605"/>
        <dbReference type="ChEBI" id="CHEBI:15378"/>
        <dbReference type="ChEBI" id="CHEBI:30013"/>
        <dbReference type="ChEBI" id="CHEBI:30616"/>
        <dbReference type="ChEBI" id="CHEBI:61977"/>
        <dbReference type="ChEBI" id="CHEBI:456216"/>
        <dbReference type="EC" id="2.7.11.1"/>
    </reaction>
</comment>
<evidence type="ECO:0000256" key="1">
    <source>
        <dbReference type="ARBA" id="ARBA00012513"/>
    </source>
</evidence>
<organism evidence="11 12">
    <name type="scientific">Trametes pubescens</name>
    <name type="common">White-rot fungus</name>
    <dbReference type="NCBI Taxonomy" id="154538"/>
    <lineage>
        <taxon>Eukaryota</taxon>
        <taxon>Fungi</taxon>
        <taxon>Dikarya</taxon>
        <taxon>Basidiomycota</taxon>
        <taxon>Agaricomycotina</taxon>
        <taxon>Agaricomycetes</taxon>
        <taxon>Polyporales</taxon>
        <taxon>Polyporaceae</taxon>
        <taxon>Trametes</taxon>
    </lineage>
</organism>
<dbReference type="OrthoDB" id="5327538at2759"/>
<keyword evidence="12" id="KW-1185">Reference proteome</keyword>
<dbReference type="InterPro" id="IPR024604">
    <property type="entry name" value="GSG2_C"/>
</dbReference>
<dbReference type="GO" id="GO:0035556">
    <property type="term" value="P:intracellular signal transduction"/>
    <property type="evidence" value="ECO:0007669"/>
    <property type="project" value="TreeGrafter"/>
</dbReference>
<evidence type="ECO:0000256" key="4">
    <source>
        <dbReference type="ARBA" id="ARBA00022741"/>
    </source>
</evidence>
<dbReference type="SMART" id="SM01331">
    <property type="entry name" value="DUF3635"/>
    <property type="match status" value="1"/>
</dbReference>
<dbReference type="GO" id="GO:0005524">
    <property type="term" value="F:ATP binding"/>
    <property type="evidence" value="ECO:0007669"/>
    <property type="project" value="UniProtKB-KW"/>
</dbReference>
<keyword evidence="4" id="KW-0547">Nucleotide-binding</keyword>
<feature type="compositionally biased region" description="Basic residues" evidence="9">
    <location>
        <begin position="197"/>
        <end position="206"/>
    </location>
</feature>
<dbReference type="Gene3D" id="3.30.200.20">
    <property type="entry name" value="Phosphorylase Kinase, domain 1"/>
    <property type="match status" value="1"/>
</dbReference>
<dbReference type="OMA" id="LFWQVTR"/>
<feature type="compositionally biased region" description="Low complexity" evidence="9">
    <location>
        <begin position="48"/>
        <end position="66"/>
    </location>
</feature>
<dbReference type="GO" id="GO:0072354">
    <property type="term" value="F:histone H3T3 kinase activity"/>
    <property type="evidence" value="ECO:0007669"/>
    <property type="project" value="TreeGrafter"/>
</dbReference>
<feature type="compositionally biased region" description="Low complexity" evidence="9">
    <location>
        <begin position="218"/>
        <end position="237"/>
    </location>
</feature>
<comment type="catalytic activity">
    <reaction evidence="8">
        <text>L-seryl-[protein] + ATP = O-phospho-L-seryl-[protein] + ADP + H(+)</text>
        <dbReference type="Rhea" id="RHEA:17989"/>
        <dbReference type="Rhea" id="RHEA-COMP:9863"/>
        <dbReference type="Rhea" id="RHEA-COMP:11604"/>
        <dbReference type="ChEBI" id="CHEBI:15378"/>
        <dbReference type="ChEBI" id="CHEBI:29999"/>
        <dbReference type="ChEBI" id="CHEBI:30616"/>
        <dbReference type="ChEBI" id="CHEBI:83421"/>
        <dbReference type="ChEBI" id="CHEBI:456216"/>
        <dbReference type="EC" id="2.7.11.1"/>
    </reaction>
</comment>
<name>A0A1M2VCL8_TRAPU</name>
<evidence type="ECO:0000256" key="7">
    <source>
        <dbReference type="ARBA" id="ARBA00047899"/>
    </source>
</evidence>
<dbReference type="PANTHER" id="PTHR24419:SF18">
    <property type="entry name" value="SERINE_THREONINE-PROTEIN KINASE HASPIN"/>
    <property type="match status" value="1"/>
</dbReference>
<feature type="region of interest" description="Disordered" evidence="9">
    <location>
        <begin position="36"/>
        <end position="76"/>
    </location>
</feature>
<evidence type="ECO:0000256" key="5">
    <source>
        <dbReference type="ARBA" id="ARBA00022777"/>
    </source>
</evidence>
<dbReference type="PANTHER" id="PTHR24419">
    <property type="entry name" value="INTERLEUKIN-1 RECEPTOR-ASSOCIATED KINASE"/>
    <property type="match status" value="1"/>
</dbReference>
<gene>
    <name evidence="11" type="ORF">TRAPUB_3779</name>
</gene>
<proteinExistence type="predicted"/>
<keyword evidence="2" id="KW-0723">Serine/threonine-protein kinase</keyword>